<evidence type="ECO:0000313" key="3">
    <source>
        <dbReference type="EMBL" id="MCF6378144.1"/>
    </source>
</evidence>
<dbReference type="Gene3D" id="1.20.1290.10">
    <property type="entry name" value="AhpD-like"/>
    <property type="match status" value="1"/>
</dbReference>
<dbReference type="PANTHER" id="PTHR33570">
    <property type="entry name" value="4-CARBOXYMUCONOLACTONE DECARBOXYLASE FAMILY PROTEIN"/>
    <property type="match status" value="1"/>
</dbReference>
<feature type="domain" description="Carboxymuconolactone decarboxylase-like" evidence="2">
    <location>
        <begin position="73"/>
        <end position="156"/>
    </location>
</feature>
<dbReference type="SUPFAM" id="SSF69118">
    <property type="entry name" value="AhpD-like"/>
    <property type="match status" value="1"/>
</dbReference>
<name>A0ABS9HCB8_9ACTN</name>
<protein>
    <submittedName>
        <fullName evidence="3">Carboxymuconolactone decarboxylase family protein</fullName>
    </submittedName>
</protein>
<evidence type="ECO:0000256" key="1">
    <source>
        <dbReference type="SAM" id="MobiDB-lite"/>
    </source>
</evidence>
<comment type="caution">
    <text evidence="3">The sequence shown here is derived from an EMBL/GenBank/DDBJ whole genome shotgun (WGS) entry which is preliminary data.</text>
</comment>
<evidence type="ECO:0000259" key="2">
    <source>
        <dbReference type="Pfam" id="PF02627"/>
    </source>
</evidence>
<dbReference type="InterPro" id="IPR052512">
    <property type="entry name" value="4CMD/NDH-1_regulator"/>
</dbReference>
<evidence type="ECO:0000313" key="4">
    <source>
        <dbReference type="Proteomes" id="UP001201161"/>
    </source>
</evidence>
<organism evidence="3 4">
    <name type="scientific">Nocardioides potassii</name>
    <dbReference type="NCBI Taxonomy" id="2911371"/>
    <lineage>
        <taxon>Bacteria</taxon>
        <taxon>Bacillati</taxon>
        <taxon>Actinomycetota</taxon>
        <taxon>Actinomycetes</taxon>
        <taxon>Propionibacteriales</taxon>
        <taxon>Nocardioidaceae</taxon>
        <taxon>Nocardioides</taxon>
    </lineage>
</organism>
<dbReference type="RefSeq" id="WP_236401899.1">
    <property type="nucleotide sequence ID" value="NZ_JAKJHZ010000007.1"/>
</dbReference>
<reference evidence="3 4" key="1">
    <citation type="submission" date="2022-01" db="EMBL/GenBank/DDBJ databases">
        <title>Nocardioides sp. nov., an actinomycete isolated from mining soil.</title>
        <authorList>
            <person name="Liu L."/>
        </authorList>
    </citation>
    <scope>NUCLEOTIDE SEQUENCE [LARGE SCALE GENOMIC DNA]</scope>
    <source>
        <strain evidence="3 4">KLBMP 9356</strain>
    </source>
</reference>
<dbReference type="Pfam" id="PF02627">
    <property type="entry name" value="CMD"/>
    <property type="match status" value="1"/>
</dbReference>
<accession>A0ABS9HCB8</accession>
<feature type="region of interest" description="Disordered" evidence="1">
    <location>
        <begin position="1"/>
        <end position="20"/>
    </location>
</feature>
<keyword evidence="4" id="KW-1185">Reference proteome</keyword>
<dbReference type="InterPro" id="IPR029032">
    <property type="entry name" value="AhpD-like"/>
</dbReference>
<sequence>MIERSNHGGHRVYDIDPVEDRDTDLAAATPRHATADAGAHSEGAALQRGERILDFLQGTGAAEDMQRLDDVVPGFGTYVITALFGTVYPRQALSLRDRQLVNVVALLASGASDEYVLAHARAALRAGLKPAELGEAVFQVGGYCGLPRAVGAIRLLSDLIIGDQQSDDA</sequence>
<dbReference type="EMBL" id="JAKJHZ010000007">
    <property type="protein sequence ID" value="MCF6378144.1"/>
    <property type="molecule type" value="Genomic_DNA"/>
</dbReference>
<dbReference type="Proteomes" id="UP001201161">
    <property type="component" value="Unassembled WGS sequence"/>
</dbReference>
<dbReference type="InterPro" id="IPR003779">
    <property type="entry name" value="CMD-like"/>
</dbReference>
<proteinExistence type="predicted"/>
<gene>
    <name evidence="3" type="ORF">L2K70_11070</name>
</gene>
<dbReference type="PANTHER" id="PTHR33570:SF2">
    <property type="entry name" value="CARBOXYMUCONOLACTONE DECARBOXYLASE-LIKE DOMAIN-CONTAINING PROTEIN"/>
    <property type="match status" value="1"/>
</dbReference>